<evidence type="ECO:0000313" key="1">
    <source>
        <dbReference type="EMBL" id="RLV91742.1"/>
    </source>
</evidence>
<organism evidence="1 2">
    <name type="scientific">Chloebia gouldiae</name>
    <name type="common">Gouldian finch</name>
    <name type="synonym">Erythrura gouldiae</name>
    <dbReference type="NCBI Taxonomy" id="44316"/>
    <lineage>
        <taxon>Eukaryota</taxon>
        <taxon>Metazoa</taxon>
        <taxon>Chordata</taxon>
        <taxon>Craniata</taxon>
        <taxon>Vertebrata</taxon>
        <taxon>Euteleostomi</taxon>
        <taxon>Archelosauria</taxon>
        <taxon>Archosauria</taxon>
        <taxon>Dinosauria</taxon>
        <taxon>Saurischia</taxon>
        <taxon>Theropoda</taxon>
        <taxon>Coelurosauria</taxon>
        <taxon>Aves</taxon>
        <taxon>Neognathae</taxon>
        <taxon>Neoaves</taxon>
        <taxon>Telluraves</taxon>
        <taxon>Australaves</taxon>
        <taxon>Passeriformes</taxon>
        <taxon>Passeroidea</taxon>
        <taxon>Passeridae</taxon>
        <taxon>Chloebia</taxon>
    </lineage>
</organism>
<sequence>MSQNTLSCSLHSLYTPAPHYCIYATEMVENLWRSDCVLDSNNYSQCTANQVLSPENVQGTLSKQAGAQ</sequence>
<reference evidence="1 2" key="1">
    <citation type="journal article" date="2018" name="Proc. R. Soc. B">
        <title>A non-coding region near Follistatin controls head colour polymorphism in the Gouldian finch.</title>
        <authorList>
            <person name="Toomey M.B."/>
            <person name="Marques C.I."/>
            <person name="Andrade P."/>
            <person name="Araujo P.M."/>
            <person name="Sabatino S."/>
            <person name="Gazda M.A."/>
            <person name="Afonso S."/>
            <person name="Lopes R.J."/>
            <person name="Corbo J.C."/>
            <person name="Carneiro M."/>
        </authorList>
    </citation>
    <scope>NUCLEOTIDE SEQUENCE [LARGE SCALE GENOMIC DNA]</scope>
    <source>
        <strain evidence="1">Red01</strain>
        <tissue evidence="1">Muscle</tissue>
    </source>
</reference>
<proteinExistence type="predicted"/>
<keyword evidence="2" id="KW-1185">Reference proteome</keyword>
<evidence type="ECO:0000313" key="2">
    <source>
        <dbReference type="Proteomes" id="UP000276834"/>
    </source>
</evidence>
<dbReference type="Proteomes" id="UP000276834">
    <property type="component" value="Unassembled WGS sequence"/>
</dbReference>
<protein>
    <submittedName>
        <fullName evidence="1">Uncharacterized protein</fullName>
    </submittedName>
</protein>
<dbReference type="EMBL" id="QUSF01000107">
    <property type="protein sequence ID" value="RLV91742.1"/>
    <property type="molecule type" value="Genomic_DNA"/>
</dbReference>
<name>A0A3L8S0N5_CHLGU</name>
<comment type="caution">
    <text evidence="1">The sequence shown here is derived from an EMBL/GenBank/DDBJ whole genome shotgun (WGS) entry which is preliminary data.</text>
</comment>
<accession>A0A3L8S0N5</accession>
<dbReference type="AlphaFoldDB" id="A0A3L8S0N5"/>
<gene>
    <name evidence="1" type="ORF">DV515_00014003</name>
</gene>